<dbReference type="AlphaFoldDB" id="A0A5C3N368"/>
<accession>A0A5C3N368</accession>
<dbReference type="EMBL" id="ML213512">
    <property type="protein sequence ID" value="TFK50876.1"/>
    <property type="molecule type" value="Genomic_DNA"/>
</dbReference>
<dbReference type="STRING" id="5364.A0A5C3N368"/>
<dbReference type="OrthoDB" id="3362711at2759"/>
<keyword evidence="4" id="KW-1185">Reference proteome</keyword>
<evidence type="ECO:0000313" key="3">
    <source>
        <dbReference type="EMBL" id="TFK50876.1"/>
    </source>
</evidence>
<evidence type="ECO:0008006" key="5">
    <source>
        <dbReference type="Google" id="ProtNLM"/>
    </source>
</evidence>
<evidence type="ECO:0000313" key="4">
    <source>
        <dbReference type="Proteomes" id="UP000305948"/>
    </source>
</evidence>
<feature type="region of interest" description="Disordered" evidence="1">
    <location>
        <begin position="162"/>
        <end position="185"/>
    </location>
</feature>
<reference evidence="3 4" key="1">
    <citation type="journal article" date="2019" name="Nat. Ecol. Evol.">
        <title>Megaphylogeny resolves global patterns of mushroom evolution.</title>
        <authorList>
            <person name="Varga T."/>
            <person name="Krizsan K."/>
            <person name="Foldi C."/>
            <person name="Dima B."/>
            <person name="Sanchez-Garcia M."/>
            <person name="Sanchez-Ramirez S."/>
            <person name="Szollosi G.J."/>
            <person name="Szarkandi J.G."/>
            <person name="Papp V."/>
            <person name="Albert L."/>
            <person name="Andreopoulos W."/>
            <person name="Angelini C."/>
            <person name="Antonin V."/>
            <person name="Barry K.W."/>
            <person name="Bougher N.L."/>
            <person name="Buchanan P."/>
            <person name="Buyck B."/>
            <person name="Bense V."/>
            <person name="Catcheside P."/>
            <person name="Chovatia M."/>
            <person name="Cooper J."/>
            <person name="Damon W."/>
            <person name="Desjardin D."/>
            <person name="Finy P."/>
            <person name="Geml J."/>
            <person name="Haridas S."/>
            <person name="Hughes K."/>
            <person name="Justo A."/>
            <person name="Karasinski D."/>
            <person name="Kautmanova I."/>
            <person name="Kiss B."/>
            <person name="Kocsube S."/>
            <person name="Kotiranta H."/>
            <person name="LaButti K.M."/>
            <person name="Lechner B.E."/>
            <person name="Liimatainen K."/>
            <person name="Lipzen A."/>
            <person name="Lukacs Z."/>
            <person name="Mihaltcheva S."/>
            <person name="Morgado L.N."/>
            <person name="Niskanen T."/>
            <person name="Noordeloos M.E."/>
            <person name="Ohm R.A."/>
            <person name="Ortiz-Santana B."/>
            <person name="Ovrebo C."/>
            <person name="Racz N."/>
            <person name="Riley R."/>
            <person name="Savchenko A."/>
            <person name="Shiryaev A."/>
            <person name="Soop K."/>
            <person name="Spirin V."/>
            <person name="Szebenyi C."/>
            <person name="Tomsovsky M."/>
            <person name="Tulloss R.E."/>
            <person name="Uehling J."/>
            <person name="Grigoriev I.V."/>
            <person name="Vagvolgyi C."/>
            <person name="Papp T."/>
            <person name="Martin F.M."/>
            <person name="Miettinen O."/>
            <person name="Hibbett D.S."/>
            <person name="Nagy L.G."/>
        </authorList>
    </citation>
    <scope>NUCLEOTIDE SEQUENCE [LARGE SCALE GENOMIC DNA]</scope>
    <source>
        <strain evidence="3 4">OMC1185</strain>
    </source>
</reference>
<evidence type="ECO:0000256" key="1">
    <source>
        <dbReference type="SAM" id="MobiDB-lite"/>
    </source>
</evidence>
<organism evidence="3 4">
    <name type="scientific">Heliocybe sulcata</name>
    <dbReference type="NCBI Taxonomy" id="5364"/>
    <lineage>
        <taxon>Eukaryota</taxon>
        <taxon>Fungi</taxon>
        <taxon>Dikarya</taxon>
        <taxon>Basidiomycota</taxon>
        <taxon>Agaricomycotina</taxon>
        <taxon>Agaricomycetes</taxon>
        <taxon>Gloeophyllales</taxon>
        <taxon>Gloeophyllaceae</taxon>
        <taxon>Heliocybe</taxon>
    </lineage>
</organism>
<feature type="signal peptide" evidence="2">
    <location>
        <begin position="1"/>
        <end position="30"/>
    </location>
</feature>
<evidence type="ECO:0000256" key="2">
    <source>
        <dbReference type="SAM" id="SignalP"/>
    </source>
</evidence>
<sequence>MISGRSRAVIAAWAFTGIIVLLLNDTRTNAANPGESNVACTAYEWTYNSLHQSPCLVASYTISACSTSAIAVPSGICGYALTPSLLTLAAPCLCSLVVYNLLSACSACQNCSVPSSLVPWHDYLTNCSTFSLTGYPQPIPPGTSVPAWAYLPASNDYWDANSAENDIGAPESTPPSQSTSSTASSTAVSSAVMSTTMSASSTNTSASSMSSASASATTGSDSHSAPRKGAIAGGVAAVTTGASLTREAFYGQRAGPFLRSPRIAPFRAEGLREFFHL</sequence>
<feature type="compositionally biased region" description="Low complexity" evidence="1">
    <location>
        <begin position="169"/>
        <end position="185"/>
    </location>
</feature>
<name>A0A5C3N368_9AGAM</name>
<proteinExistence type="predicted"/>
<protein>
    <recommendedName>
        <fullName evidence="5">Membrane-associated protein</fullName>
    </recommendedName>
</protein>
<dbReference type="Proteomes" id="UP000305948">
    <property type="component" value="Unassembled WGS sequence"/>
</dbReference>
<feature type="region of interest" description="Disordered" evidence="1">
    <location>
        <begin position="200"/>
        <end position="228"/>
    </location>
</feature>
<feature type="chain" id="PRO_5022758452" description="Membrane-associated protein" evidence="2">
    <location>
        <begin position="31"/>
        <end position="277"/>
    </location>
</feature>
<keyword evidence="2" id="KW-0732">Signal</keyword>
<gene>
    <name evidence="3" type="ORF">OE88DRAFT_188698</name>
</gene>